<accession>A0A8T3E0S3</accession>
<feature type="compositionally biased region" description="Basic and acidic residues" evidence="8">
    <location>
        <begin position="405"/>
        <end position="418"/>
    </location>
</feature>
<dbReference type="SUPFAM" id="SSF52540">
    <property type="entry name" value="P-loop containing nucleoside triphosphate hydrolases"/>
    <property type="match status" value="1"/>
</dbReference>
<proteinExistence type="inferred from homology"/>
<keyword evidence="7" id="KW-0175">Coiled coil</keyword>
<feature type="region of interest" description="Disordered" evidence="8">
    <location>
        <begin position="681"/>
        <end position="710"/>
    </location>
</feature>
<dbReference type="GO" id="GO:0005875">
    <property type="term" value="C:microtubule associated complex"/>
    <property type="evidence" value="ECO:0007669"/>
    <property type="project" value="TreeGrafter"/>
</dbReference>
<keyword evidence="4" id="KW-0963">Cytoplasm</keyword>
<evidence type="ECO:0000256" key="8">
    <source>
        <dbReference type="SAM" id="MobiDB-lite"/>
    </source>
</evidence>
<feature type="coiled-coil region" evidence="7">
    <location>
        <begin position="367"/>
        <end position="394"/>
    </location>
</feature>
<comment type="subcellular location">
    <subcellularLocation>
        <location evidence="1">Cytoplasm</location>
        <location evidence="1">Cytoskeleton</location>
    </subcellularLocation>
</comment>
<reference evidence="10" key="1">
    <citation type="submission" date="2021-01" db="EMBL/GenBank/DDBJ databases">
        <authorList>
            <person name="Zahm M."/>
            <person name="Roques C."/>
            <person name="Cabau C."/>
            <person name="Klopp C."/>
            <person name="Donnadieu C."/>
            <person name="Jouanno E."/>
            <person name="Lampietro C."/>
            <person name="Louis A."/>
            <person name="Herpin A."/>
            <person name="Echchiki A."/>
            <person name="Berthelot C."/>
            <person name="Parey E."/>
            <person name="Roest-Crollius H."/>
            <person name="Braasch I."/>
            <person name="Postlethwait J."/>
            <person name="Bobe J."/>
            <person name="Montfort J."/>
            <person name="Bouchez O."/>
            <person name="Begum T."/>
            <person name="Mejri S."/>
            <person name="Adams A."/>
            <person name="Chen W.-J."/>
            <person name="Guiguen Y."/>
        </authorList>
    </citation>
    <scope>NUCLEOTIDE SEQUENCE</scope>
    <source>
        <tissue evidence="10">Blood</tissue>
    </source>
</reference>
<dbReference type="PANTHER" id="PTHR47969">
    <property type="entry name" value="CHROMOSOME-ASSOCIATED KINESIN KIF4A-RELATED"/>
    <property type="match status" value="1"/>
</dbReference>
<evidence type="ECO:0000256" key="5">
    <source>
        <dbReference type="PROSITE-ProRule" id="PRU00283"/>
    </source>
</evidence>
<protein>
    <recommendedName>
        <fullName evidence="6">Kinesin-like protein</fullName>
    </recommendedName>
</protein>
<comment type="caution">
    <text evidence="10">The sequence shown here is derived from an EMBL/GenBank/DDBJ whole genome shotgun (WGS) entry which is preliminary data.</text>
</comment>
<feature type="region of interest" description="Disordered" evidence="8">
    <location>
        <begin position="401"/>
        <end position="438"/>
    </location>
</feature>
<feature type="region of interest" description="Disordered" evidence="8">
    <location>
        <begin position="1"/>
        <end position="26"/>
    </location>
</feature>
<feature type="compositionally biased region" description="Basic and acidic residues" evidence="8">
    <location>
        <begin position="698"/>
        <end position="710"/>
    </location>
</feature>
<dbReference type="InterPro" id="IPR027417">
    <property type="entry name" value="P-loop_NTPase"/>
</dbReference>
<dbReference type="Proteomes" id="UP000829720">
    <property type="component" value="Unassembled WGS sequence"/>
</dbReference>
<dbReference type="InterPro" id="IPR001752">
    <property type="entry name" value="Kinesin_motor_dom"/>
</dbReference>
<dbReference type="CDD" id="cd00106">
    <property type="entry name" value="KISc"/>
    <property type="match status" value="1"/>
</dbReference>
<dbReference type="PRINTS" id="PR00380">
    <property type="entry name" value="KINESINHEAVY"/>
</dbReference>
<gene>
    <name evidence="10" type="ORF">AGOR_G00020780</name>
</gene>
<feature type="domain" description="Kinesin motor" evidence="9">
    <location>
        <begin position="27"/>
        <end position="358"/>
    </location>
</feature>
<dbReference type="PROSITE" id="PS50067">
    <property type="entry name" value="KINESIN_MOTOR_2"/>
    <property type="match status" value="1"/>
</dbReference>
<dbReference type="InterPro" id="IPR036961">
    <property type="entry name" value="Kinesin_motor_dom_sf"/>
</dbReference>
<evidence type="ECO:0000256" key="6">
    <source>
        <dbReference type="RuleBase" id="RU000394"/>
    </source>
</evidence>
<dbReference type="GO" id="GO:0008017">
    <property type="term" value="F:microtubule binding"/>
    <property type="evidence" value="ECO:0007669"/>
    <property type="project" value="InterPro"/>
</dbReference>
<keyword evidence="11" id="KW-1185">Reference proteome</keyword>
<keyword evidence="6" id="KW-0493">Microtubule</keyword>
<evidence type="ECO:0000313" key="10">
    <source>
        <dbReference type="EMBL" id="KAI1902873.1"/>
    </source>
</evidence>
<dbReference type="GO" id="GO:0005524">
    <property type="term" value="F:ATP binding"/>
    <property type="evidence" value="ECO:0007669"/>
    <property type="project" value="UniProtKB-UniRule"/>
</dbReference>
<evidence type="ECO:0000256" key="4">
    <source>
        <dbReference type="ARBA" id="ARBA00023212"/>
    </source>
</evidence>
<dbReference type="PANTHER" id="PTHR47969:SF33">
    <property type="entry name" value="KINESIN-LIKE PROTEIN"/>
    <property type="match status" value="1"/>
</dbReference>
<dbReference type="GO" id="GO:0007052">
    <property type="term" value="P:mitotic spindle organization"/>
    <property type="evidence" value="ECO:0007669"/>
    <property type="project" value="TreeGrafter"/>
</dbReference>
<dbReference type="Gene3D" id="3.40.850.10">
    <property type="entry name" value="Kinesin motor domain"/>
    <property type="match status" value="1"/>
</dbReference>
<feature type="binding site" evidence="5">
    <location>
        <begin position="109"/>
        <end position="116"/>
    </location>
    <ligand>
        <name>ATP</name>
        <dbReference type="ChEBI" id="CHEBI:30616"/>
    </ligand>
</feature>
<dbReference type="Pfam" id="PF00225">
    <property type="entry name" value="Kinesin"/>
    <property type="match status" value="1"/>
</dbReference>
<keyword evidence="5 6" id="KW-0505">Motor protein</keyword>
<keyword evidence="4" id="KW-0206">Cytoskeleton</keyword>
<dbReference type="PROSITE" id="PS00411">
    <property type="entry name" value="KINESIN_MOTOR_1"/>
    <property type="match status" value="1"/>
</dbReference>
<dbReference type="GO" id="GO:0007018">
    <property type="term" value="P:microtubule-based movement"/>
    <property type="evidence" value="ECO:0007669"/>
    <property type="project" value="InterPro"/>
</dbReference>
<organism evidence="10 11">
    <name type="scientific">Albula goreensis</name>
    <dbReference type="NCBI Taxonomy" id="1534307"/>
    <lineage>
        <taxon>Eukaryota</taxon>
        <taxon>Metazoa</taxon>
        <taxon>Chordata</taxon>
        <taxon>Craniata</taxon>
        <taxon>Vertebrata</taxon>
        <taxon>Euteleostomi</taxon>
        <taxon>Actinopterygii</taxon>
        <taxon>Neopterygii</taxon>
        <taxon>Teleostei</taxon>
        <taxon>Albuliformes</taxon>
        <taxon>Albulidae</taxon>
        <taxon>Albula</taxon>
    </lineage>
</organism>
<name>A0A8T3E0S3_9TELE</name>
<evidence type="ECO:0000256" key="3">
    <source>
        <dbReference type="ARBA" id="ARBA00022840"/>
    </source>
</evidence>
<dbReference type="GO" id="GO:0005874">
    <property type="term" value="C:microtubule"/>
    <property type="evidence" value="ECO:0007669"/>
    <property type="project" value="UniProtKB-KW"/>
</dbReference>
<evidence type="ECO:0000256" key="2">
    <source>
        <dbReference type="ARBA" id="ARBA00022741"/>
    </source>
</evidence>
<dbReference type="InterPro" id="IPR027640">
    <property type="entry name" value="Kinesin-like_fam"/>
</dbReference>
<dbReference type="SMART" id="SM00129">
    <property type="entry name" value="KISc"/>
    <property type="match status" value="1"/>
</dbReference>
<evidence type="ECO:0000256" key="7">
    <source>
        <dbReference type="SAM" id="Coils"/>
    </source>
</evidence>
<evidence type="ECO:0000259" key="9">
    <source>
        <dbReference type="PROSITE" id="PS50067"/>
    </source>
</evidence>
<evidence type="ECO:0000313" key="11">
    <source>
        <dbReference type="Proteomes" id="UP000829720"/>
    </source>
</evidence>
<dbReference type="EMBL" id="JAERUA010000002">
    <property type="protein sequence ID" value="KAI1902873.1"/>
    <property type="molecule type" value="Genomic_DNA"/>
</dbReference>
<keyword evidence="3 5" id="KW-0067">ATP-binding</keyword>
<dbReference type="FunFam" id="3.40.850.10:FF:000080">
    <property type="entry name" value="Kinesin-like protein"/>
    <property type="match status" value="1"/>
</dbReference>
<evidence type="ECO:0000256" key="1">
    <source>
        <dbReference type="ARBA" id="ARBA00004245"/>
    </source>
</evidence>
<sequence length="710" mass="78816">MMIQRHSRRQSVESKKKMNSRGQEKSNVMVAVRVRPLNEAEQMRGEQSVILCPDKRHLQLSQSGQDRLFTFDAVLGPETSQEEVFQACQVKKIVDMATQGCSCTVFAFGQTGSGKTYTVTGPHAELDGPWDPSYHGLIQRCLSHLLGLVHSAGGGITLRASYLEIYNEQVQDLLDPRPRHPLPVRGSRACGFRVENLSELELHSLDDITKLLEGLRNRHTSSHRQNERSSRGHAILTIHINRTGAKDTEGGATQGKLRLVDLAGSERVKETGNEAELLEETGNINRSLLALGKCIAALVNAKGKNKHVPCRDSKLTKLLSDSLGGNGVTLMIACVSPTAACLPETLNTLYYSSRARRIRPWPITNRLDQKEKLLSTLQRENRLLRRENLLLRQRLFTSQEASKTGLEEKHAGRGRSEPTTEEQVGPTRPGSSPCHGSCQLQELSQEKDTLQQDKLELLDCQESSDQQRKPQSEENAQLLCKLEDLRREISSPLPPPSPPCDSPRVCLSSISLKGVGSCPSMHCAHHPSTFLPPLHPHCLLEQCHHCHWHPLRCFCFFPAVCPLQSCPQPPLGLCRQRYSSTCESLPHLGVSCVSRRRKQRVVLPPLQALSLDTEPRDPMEKAKARLDHCTCVSDPGSAPLCRMRSQFQHVSYAEVFLENGGSSVRRAHALPLMSRGRVTPSAPPLPVIAPTPFSSRSEGQRRTVEHAQGI</sequence>
<dbReference type="GO" id="GO:0003777">
    <property type="term" value="F:microtubule motor activity"/>
    <property type="evidence" value="ECO:0007669"/>
    <property type="project" value="InterPro"/>
</dbReference>
<comment type="similarity">
    <text evidence="5 6">Belongs to the TRAFAC class myosin-kinesin ATPase superfamily. Kinesin family.</text>
</comment>
<dbReference type="OrthoDB" id="3176171at2759"/>
<dbReference type="GO" id="GO:0051231">
    <property type="term" value="P:spindle elongation"/>
    <property type="evidence" value="ECO:0007669"/>
    <property type="project" value="TreeGrafter"/>
</dbReference>
<dbReference type="InterPro" id="IPR019821">
    <property type="entry name" value="Kinesin_motor_CS"/>
</dbReference>
<keyword evidence="2 5" id="KW-0547">Nucleotide-binding</keyword>
<dbReference type="AlphaFoldDB" id="A0A8T3E0S3"/>